<gene>
    <name evidence="2" type="ORF">HNQ39_003331</name>
</gene>
<reference evidence="2 3" key="1">
    <citation type="submission" date="2020-08" db="EMBL/GenBank/DDBJ databases">
        <title>Genomic Encyclopedia of Type Strains, Phase IV (KMG-IV): sequencing the most valuable type-strain genomes for metagenomic binning, comparative biology and taxonomic classification.</title>
        <authorList>
            <person name="Goeker M."/>
        </authorList>
    </citation>
    <scope>NUCLEOTIDE SEQUENCE [LARGE SCALE GENOMIC DNA]</scope>
    <source>
        <strain evidence="2 3">DSM 23562</strain>
    </source>
</reference>
<dbReference type="Proteomes" id="UP000520814">
    <property type="component" value="Unassembled WGS sequence"/>
</dbReference>
<dbReference type="NCBIfam" id="TIGR02595">
    <property type="entry name" value="PEP_CTERM"/>
    <property type="match status" value="1"/>
</dbReference>
<name>A0A7W9SRJ0_ARMRO</name>
<sequence>MKWISQGAVLGALTLLALVPAQAQNLNPVRSGLFNSSGTSVNNTQPANQSYFVGLEEGSERRNYFVFNLTGIASPITSATLRLYNPIFNPDSANGYFGDATETYELTSTTADPTAIQGAFGPGAAGQAIYNSLGTGTSFGSITASTASNGQTLTLTFNAAGLGALNAGIGGLVTFGGRITTIVGGGNQYLFNAVDPTGGLPINDTPPVVLSLTTGGGAAPEPGTIVLLLVGGTLTLVNRRKR</sequence>
<organism evidence="2 3">
    <name type="scientific">Armatimonas rosea</name>
    <dbReference type="NCBI Taxonomy" id="685828"/>
    <lineage>
        <taxon>Bacteria</taxon>
        <taxon>Bacillati</taxon>
        <taxon>Armatimonadota</taxon>
        <taxon>Armatimonadia</taxon>
        <taxon>Armatimonadales</taxon>
        <taxon>Armatimonadaceae</taxon>
        <taxon>Armatimonas</taxon>
    </lineage>
</organism>
<dbReference type="EMBL" id="JACHGW010000003">
    <property type="protein sequence ID" value="MBB6051521.1"/>
    <property type="molecule type" value="Genomic_DNA"/>
</dbReference>
<keyword evidence="3" id="KW-1185">Reference proteome</keyword>
<dbReference type="RefSeq" id="WP_184198632.1">
    <property type="nucleotide sequence ID" value="NZ_JACHGW010000003.1"/>
</dbReference>
<proteinExistence type="predicted"/>
<protein>
    <recommendedName>
        <fullName evidence="4">PEP-CTERM sorting domain-containing protein</fullName>
    </recommendedName>
</protein>
<evidence type="ECO:0008006" key="4">
    <source>
        <dbReference type="Google" id="ProtNLM"/>
    </source>
</evidence>
<feature type="signal peptide" evidence="1">
    <location>
        <begin position="1"/>
        <end position="23"/>
    </location>
</feature>
<dbReference type="InterPro" id="IPR013424">
    <property type="entry name" value="Ice-binding_C"/>
</dbReference>
<dbReference type="AlphaFoldDB" id="A0A7W9SRJ0"/>
<evidence type="ECO:0000313" key="3">
    <source>
        <dbReference type="Proteomes" id="UP000520814"/>
    </source>
</evidence>
<evidence type="ECO:0000256" key="1">
    <source>
        <dbReference type="SAM" id="SignalP"/>
    </source>
</evidence>
<evidence type="ECO:0000313" key="2">
    <source>
        <dbReference type="EMBL" id="MBB6051521.1"/>
    </source>
</evidence>
<accession>A0A7W9SRJ0</accession>
<keyword evidence="1" id="KW-0732">Signal</keyword>
<feature type="chain" id="PRO_5031201633" description="PEP-CTERM sorting domain-containing protein" evidence="1">
    <location>
        <begin position="24"/>
        <end position="242"/>
    </location>
</feature>
<comment type="caution">
    <text evidence="2">The sequence shown here is derived from an EMBL/GenBank/DDBJ whole genome shotgun (WGS) entry which is preliminary data.</text>
</comment>